<evidence type="ECO:0000259" key="5">
    <source>
        <dbReference type="PROSITE" id="PS50977"/>
    </source>
</evidence>
<dbReference type="Gene3D" id="1.10.357.10">
    <property type="entry name" value="Tetracycline Repressor, domain 2"/>
    <property type="match status" value="1"/>
</dbReference>
<dbReference type="EMBL" id="JAAAMG010000002">
    <property type="protein sequence ID" value="NDW03414.1"/>
    <property type="molecule type" value="Genomic_DNA"/>
</dbReference>
<evidence type="ECO:0000256" key="4">
    <source>
        <dbReference type="PROSITE-ProRule" id="PRU00335"/>
    </source>
</evidence>
<dbReference type="PRINTS" id="PR00455">
    <property type="entry name" value="HTHTETR"/>
</dbReference>
<dbReference type="InterPro" id="IPR001647">
    <property type="entry name" value="HTH_TetR"/>
</dbReference>
<dbReference type="GO" id="GO:0000976">
    <property type="term" value="F:transcription cis-regulatory region binding"/>
    <property type="evidence" value="ECO:0007669"/>
    <property type="project" value="TreeGrafter"/>
</dbReference>
<dbReference type="PANTHER" id="PTHR30055:SF234">
    <property type="entry name" value="HTH-TYPE TRANSCRIPTIONAL REGULATOR BETI"/>
    <property type="match status" value="1"/>
</dbReference>
<dbReference type="GO" id="GO:0003700">
    <property type="term" value="F:DNA-binding transcription factor activity"/>
    <property type="evidence" value="ECO:0007669"/>
    <property type="project" value="TreeGrafter"/>
</dbReference>
<evidence type="ECO:0000313" key="6">
    <source>
        <dbReference type="EMBL" id="NDW03414.1"/>
    </source>
</evidence>
<evidence type="ECO:0000256" key="3">
    <source>
        <dbReference type="ARBA" id="ARBA00023163"/>
    </source>
</evidence>
<dbReference type="SUPFAM" id="SSF46689">
    <property type="entry name" value="Homeodomain-like"/>
    <property type="match status" value="1"/>
</dbReference>
<gene>
    <name evidence="6" type="ORF">GTK09_03145</name>
</gene>
<dbReference type="AlphaFoldDB" id="A0A6N9SWL8"/>
<dbReference type="PROSITE" id="PS50977">
    <property type="entry name" value="HTH_TETR_2"/>
    <property type="match status" value="1"/>
</dbReference>
<sequence>MTDHRPRPRKQPIQERAQATVAALVEAAARILEENGRAGFSTNAVAERAGVSIGSLYQYFPSKEALLSALIVRETNLLIAEAKTALDEPTGRAALTRLIRACVAHQLRRPALARLLDFEEAVLPRDIETARVAEEFRQIGLSLFSRPDLTSQEPPLVVTQDVMAIIKGMIDAAGERGETIQIDLAARVERAVLGYLTYS</sequence>
<name>A0A6N9SWL8_9HYPH</name>
<feature type="domain" description="HTH tetR-type" evidence="5">
    <location>
        <begin position="18"/>
        <end position="78"/>
    </location>
</feature>
<dbReference type="Proteomes" id="UP000469011">
    <property type="component" value="Unassembled WGS sequence"/>
</dbReference>
<keyword evidence="3" id="KW-0804">Transcription</keyword>
<comment type="caution">
    <text evidence="6">The sequence shown here is derived from an EMBL/GenBank/DDBJ whole genome shotgun (WGS) entry which is preliminary data.</text>
</comment>
<dbReference type="PANTHER" id="PTHR30055">
    <property type="entry name" value="HTH-TYPE TRANSCRIPTIONAL REGULATOR RUTR"/>
    <property type="match status" value="1"/>
</dbReference>
<dbReference type="InterPro" id="IPR009057">
    <property type="entry name" value="Homeodomain-like_sf"/>
</dbReference>
<keyword evidence="7" id="KW-1185">Reference proteome</keyword>
<proteinExistence type="predicted"/>
<organism evidence="6 7">
    <name type="scientific">Jiella pacifica</name>
    <dbReference type="NCBI Taxonomy" id="2696469"/>
    <lineage>
        <taxon>Bacteria</taxon>
        <taxon>Pseudomonadati</taxon>
        <taxon>Pseudomonadota</taxon>
        <taxon>Alphaproteobacteria</taxon>
        <taxon>Hyphomicrobiales</taxon>
        <taxon>Aurantimonadaceae</taxon>
        <taxon>Jiella</taxon>
    </lineage>
</organism>
<keyword evidence="1" id="KW-0805">Transcription regulation</keyword>
<feature type="DNA-binding region" description="H-T-H motif" evidence="4">
    <location>
        <begin position="41"/>
        <end position="60"/>
    </location>
</feature>
<keyword evidence="2 4" id="KW-0238">DNA-binding</keyword>
<evidence type="ECO:0000256" key="2">
    <source>
        <dbReference type="ARBA" id="ARBA00023125"/>
    </source>
</evidence>
<dbReference type="InterPro" id="IPR050109">
    <property type="entry name" value="HTH-type_TetR-like_transc_reg"/>
</dbReference>
<evidence type="ECO:0000256" key="1">
    <source>
        <dbReference type="ARBA" id="ARBA00023015"/>
    </source>
</evidence>
<dbReference type="Pfam" id="PF00440">
    <property type="entry name" value="TetR_N"/>
    <property type="match status" value="1"/>
</dbReference>
<dbReference type="RefSeq" id="WP_163461054.1">
    <property type="nucleotide sequence ID" value="NZ_JAAAMG010000002.1"/>
</dbReference>
<reference evidence="6 7" key="1">
    <citation type="submission" date="2020-01" db="EMBL/GenBank/DDBJ databases">
        <title>Jiella pacifica sp. nov.</title>
        <authorList>
            <person name="Xue Z."/>
            <person name="Zhu S."/>
            <person name="Chen J."/>
            <person name="Yang J."/>
        </authorList>
    </citation>
    <scope>NUCLEOTIDE SEQUENCE [LARGE SCALE GENOMIC DNA]</scope>
    <source>
        <strain evidence="6 7">40Bstr34</strain>
    </source>
</reference>
<protein>
    <submittedName>
        <fullName evidence="6">TetR family transcriptional regulator</fullName>
    </submittedName>
</protein>
<evidence type="ECO:0000313" key="7">
    <source>
        <dbReference type="Proteomes" id="UP000469011"/>
    </source>
</evidence>
<accession>A0A6N9SWL8</accession>